<sequence length="125" mass="14123">MDYLKLRYSWAIFRTDFAAGLKLPAAVAIRHSKLQSGSGFPDLFIYEPAHVLYGEYHGLALELKAEGVELYKKDGALRANPHVEEQAAVLQKLRERGYDAHFAVGFDQAREKIDLYMTGGKPTFF</sequence>
<reference evidence="1 2" key="1">
    <citation type="submission" date="2019-03" db="EMBL/GenBank/DDBJ databases">
        <title>Whole genome sequence of Arthrobacter sp JH1-1.</title>
        <authorList>
            <person name="Trinh H.N."/>
        </authorList>
    </citation>
    <scope>NUCLEOTIDE SEQUENCE [LARGE SCALE GENOMIC DNA]</scope>
    <source>
        <strain evidence="1 2">JH1-1</strain>
    </source>
</reference>
<dbReference type="InterPro" id="IPR011856">
    <property type="entry name" value="tRNA_endonuc-like_dom_sf"/>
</dbReference>
<evidence type="ECO:0000313" key="1">
    <source>
        <dbReference type="EMBL" id="TDF95626.1"/>
    </source>
</evidence>
<dbReference type="EMBL" id="SMRU01000012">
    <property type="protein sequence ID" value="TDF95626.1"/>
    <property type="molecule type" value="Genomic_DNA"/>
</dbReference>
<name>A0A4R5KJL6_9MICC</name>
<proteinExistence type="predicted"/>
<accession>A0A4R5KJL6</accession>
<evidence type="ECO:0008006" key="3">
    <source>
        <dbReference type="Google" id="ProtNLM"/>
    </source>
</evidence>
<dbReference type="Proteomes" id="UP000295511">
    <property type="component" value="Unassembled WGS sequence"/>
</dbReference>
<dbReference type="RefSeq" id="WP_133204357.1">
    <property type="nucleotide sequence ID" value="NZ_SMRU01000012.1"/>
</dbReference>
<dbReference type="OrthoDB" id="1272564at2"/>
<keyword evidence="2" id="KW-1185">Reference proteome</keyword>
<protein>
    <recommendedName>
        <fullName evidence="3">VRR-NUC domain-containing protein</fullName>
    </recommendedName>
</protein>
<comment type="caution">
    <text evidence="1">The sequence shown here is derived from an EMBL/GenBank/DDBJ whole genome shotgun (WGS) entry which is preliminary data.</text>
</comment>
<dbReference type="GO" id="GO:0003676">
    <property type="term" value="F:nucleic acid binding"/>
    <property type="evidence" value="ECO:0007669"/>
    <property type="project" value="InterPro"/>
</dbReference>
<organism evidence="1 2">
    <name type="scientific">Arthrobacter terricola</name>
    <dbReference type="NCBI Taxonomy" id="2547396"/>
    <lineage>
        <taxon>Bacteria</taxon>
        <taxon>Bacillati</taxon>
        <taxon>Actinomycetota</taxon>
        <taxon>Actinomycetes</taxon>
        <taxon>Micrococcales</taxon>
        <taxon>Micrococcaceae</taxon>
        <taxon>Arthrobacter</taxon>
    </lineage>
</organism>
<evidence type="ECO:0000313" key="2">
    <source>
        <dbReference type="Proteomes" id="UP000295511"/>
    </source>
</evidence>
<gene>
    <name evidence="1" type="ORF">E1809_11405</name>
</gene>
<dbReference type="AlphaFoldDB" id="A0A4R5KJL6"/>
<dbReference type="Gene3D" id="3.40.1350.10">
    <property type="match status" value="1"/>
</dbReference>